<accession>A0A015JYX2</accession>
<dbReference type="OrthoDB" id="2421573at2759"/>
<evidence type="ECO:0000313" key="3">
    <source>
        <dbReference type="Proteomes" id="UP000022910"/>
    </source>
</evidence>
<dbReference type="InterPro" id="IPR000719">
    <property type="entry name" value="Prot_kinase_dom"/>
</dbReference>
<protein>
    <submittedName>
        <fullName evidence="2">Ssk22p</fullName>
    </submittedName>
</protein>
<dbReference type="GO" id="GO:0005524">
    <property type="term" value="F:ATP binding"/>
    <property type="evidence" value="ECO:0007669"/>
    <property type="project" value="InterPro"/>
</dbReference>
<dbReference type="Proteomes" id="UP000022910">
    <property type="component" value="Unassembled WGS sequence"/>
</dbReference>
<dbReference type="InterPro" id="IPR011009">
    <property type="entry name" value="Kinase-like_dom_sf"/>
</dbReference>
<keyword evidence="3" id="KW-1185">Reference proteome</keyword>
<dbReference type="EMBL" id="JEMT01015250">
    <property type="protein sequence ID" value="EXX72560.1"/>
    <property type="molecule type" value="Genomic_DNA"/>
</dbReference>
<name>A0A015JYX2_RHIIW</name>
<reference evidence="2 3" key="1">
    <citation type="submission" date="2014-02" db="EMBL/GenBank/DDBJ databases">
        <title>Single nucleus genome sequencing reveals high similarity among nuclei of an endomycorrhizal fungus.</title>
        <authorList>
            <person name="Lin K."/>
            <person name="Geurts R."/>
            <person name="Zhang Z."/>
            <person name="Limpens E."/>
            <person name="Saunders D.G."/>
            <person name="Mu D."/>
            <person name="Pang E."/>
            <person name="Cao H."/>
            <person name="Cha H."/>
            <person name="Lin T."/>
            <person name="Zhou Q."/>
            <person name="Shang Y."/>
            <person name="Li Y."/>
            <person name="Ivanov S."/>
            <person name="Sharma T."/>
            <person name="Velzen R.V."/>
            <person name="Ruijter N.D."/>
            <person name="Aanen D.K."/>
            <person name="Win J."/>
            <person name="Kamoun S."/>
            <person name="Bisseling T."/>
            <person name="Huang S."/>
        </authorList>
    </citation>
    <scope>NUCLEOTIDE SEQUENCE [LARGE SCALE GENOMIC DNA]</scope>
    <source>
        <strain evidence="3">DAOM197198w</strain>
    </source>
</reference>
<proteinExistence type="predicted"/>
<dbReference type="Gene3D" id="1.10.510.10">
    <property type="entry name" value="Transferase(Phosphotransferase) domain 1"/>
    <property type="match status" value="1"/>
</dbReference>
<dbReference type="SUPFAM" id="SSF56112">
    <property type="entry name" value="Protein kinase-like (PK-like)"/>
    <property type="match status" value="1"/>
</dbReference>
<feature type="domain" description="Protein kinase" evidence="1">
    <location>
        <begin position="411"/>
        <end position="668"/>
    </location>
</feature>
<organism evidence="2 3">
    <name type="scientific">Rhizophagus irregularis (strain DAOM 197198w)</name>
    <name type="common">Glomus intraradices</name>
    <dbReference type="NCBI Taxonomy" id="1432141"/>
    <lineage>
        <taxon>Eukaryota</taxon>
        <taxon>Fungi</taxon>
        <taxon>Fungi incertae sedis</taxon>
        <taxon>Mucoromycota</taxon>
        <taxon>Glomeromycotina</taxon>
        <taxon>Glomeromycetes</taxon>
        <taxon>Glomerales</taxon>
        <taxon>Glomeraceae</taxon>
        <taxon>Rhizophagus</taxon>
    </lineage>
</organism>
<evidence type="ECO:0000313" key="2">
    <source>
        <dbReference type="EMBL" id="EXX72560.1"/>
    </source>
</evidence>
<dbReference type="GO" id="GO:0004674">
    <property type="term" value="F:protein serine/threonine kinase activity"/>
    <property type="evidence" value="ECO:0007669"/>
    <property type="project" value="TreeGrafter"/>
</dbReference>
<dbReference type="InterPro" id="IPR051681">
    <property type="entry name" value="Ser/Thr_Kinases-Pseudokinases"/>
</dbReference>
<sequence length="737" mass="86016">MQLNINFYDDVVFEWISYNQFNEIKEIDKNGFITVYSAIWMNGPLHYNHSKYTRDSNKEVALKCLHNLQNPVDFLMNEAKKYSIKNNKYLVLYGISQNPDTSDYILVQKFLTWTIFEWILYNQFNEIKETGKNGFVIVYSAIWKDGPLHKKDKQSLYYKRDSNKEVALKCLHNLQNSVVSLINEVEKYSMRSKKLVLYGMSQNPDTKDYNLVFSSKSFEKYCSICCEIYTDIQYKWCKSCNFMGWKSGDDKIDSLIQLNINSYNDVVFEWIPYNQFNKIRNIGKGNFVTVYSAIWKYEVALVCFIDSQKFLNKVKEFDNSSEMYGISQTPDKKDYILVLQNEYCTEYGKIYCKNCGVKFTQTRYKWCKPCINIFTKWTIKNEKLVGLIQEMHLGINSCFNIVFEWIPYNQFNYIKEIGKGGFATVYSAIWKDGPLKYDIDKKMYTRVSNKKVKEYSISKKSDILSVYGISQNPDTSNFIIVLEYAEGGSYSNWINNNYKDFDWKNKIQTLLYIIEGLKGIHQNQKVHHDLHPGNILFLTKSLNTFNNKSLFISDMGLCEDVSNTGEVKPYGVISYMAPEVLRAKAYTQAADIYSFGMIMYFTATGKQPFNNCAHDHPLILDICDGVRPEINELEAPKCYIDLMRRCWDSNPDNRPNASEINVGIKSFYDCYSSYKKSDSNAIEIRKQFKEAEIYRKSCLSSFKKNKNHPEAIYTSQLLDPITKDLRNSECLSCAIPD</sequence>
<gene>
    <name evidence="2" type="ORF">RirG_068180</name>
</gene>
<dbReference type="Pfam" id="PF00069">
    <property type="entry name" value="Pkinase"/>
    <property type="match status" value="1"/>
</dbReference>
<dbReference type="PROSITE" id="PS50011">
    <property type="entry name" value="PROTEIN_KINASE_DOM"/>
    <property type="match status" value="1"/>
</dbReference>
<evidence type="ECO:0000259" key="1">
    <source>
        <dbReference type="PROSITE" id="PS50011"/>
    </source>
</evidence>
<comment type="caution">
    <text evidence="2">The sequence shown here is derived from an EMBL/GenBank/DDBJ whole genome shotgun (WGS) entry which is preliminary data.</text>
</comment>
<dbReference type="PANTHER" id="PTHR44329">
    <property type="entry name" value="SERINE/THREONINE-PROTEIN KINASE TNNI3K-RELATED"/>
    <property type="match status" value="1"/>
</dbReference>
<dbReference type="HOGENOM" id="CLU_000288_7_8_1"/>
<dbReference type="AlphaFoldDB" id="A0A015JYX2"/>